<comment type="similarity">
    <text evidence="2">Belongs to the glycosyltransferase 41 family. O-GlcNAc transferase subfamily.</text>
</comment>
<accession>L1JQ50</accession>
<feature type="repeat" description="TPR" evidence="8">
    <location>
        <begin position="199"/>
        <end position="232"/>
    </location>
</feature>
<dbReference type="eggNOG" id="KOG4626">
    <property type="taxonomic scope" value="Eukaryota"/>
</dbReference>
<dbReference type="GO" id="GO:0006493">
    <property type="term" value="P:protein O-linked glycosylation"/>
    <property type="evidence" value="ECO:0007669"/>
    <property type="project" value="InterPro"/>
</dbReference>
<evidence type="ECO:0000256" key="7">
    <source>
        <dbReference type="ARBA" id="ARBA00022803"/>
    </source>
</evidence>
<evidence type="ECO:0000256" key="1">
    <source>
        <dbReference type="ARBA" id="ARBA00004922"/>
    </source>
</evidence>
<reference evidence="13" key="2">
    <citation type="submission" date="2012-11" db="EMBL/GenBank/DDBJ databases">
        <authorList>
            <person name="Kuo A."/>
            <person name="Curtis B.A."/>
            <person name="Tanifuji G."/>
            <person name="Burki F."/>
            <person name="Gruber A."/>
            <person name="Irimia M."/>
            <person name="Maruyama S."/>
            <person name="Arias M.C."/>
            <person name="Ball S.G."/>
            <person name="Gile G.H."/>
            <person name="Hirakawa Y."/>
            <person name="Hopkins J.F."/>
            <person name="Rensing S.A."/>
            <person name="Schmutz J."/>
            <person name="Symeonidi A."/>
            <person name="Elias M."/>
            <person name="Eveleigh R.J."/>
            <person name="Herman E.K."/>
            <person name="Klute M.J."/>
            <person name="Nakayama T."/>
            <person name="Obornik M."/>
            <person name="Reyes-Prieto A."/>
            <person name="Armbrust E.V."/>
            <person name="Aves S.J."/>
            <person name="Beiko R.G."/>
            <person name="Coutinho P."/>
            <person name="Dacks J.B."/>
            <person name="Durnford D.G."/>
            <person name="Fast N.M."/>
            <person name="Green B.R."/>
            <person name="Grisdale C."/>
            <person name="Hempe F."/>
            <person name="Henrissat B."/>
            <person name="Hoppner M.P."/>
            <person name="Ishida K.-I."/>
            <person name="Kim E."/>
            <person name="Koreny L."/>
            <person name="Kroth P.G."/>
            <person name="Liu Y."/>
            <person name="Malik S.-B."/>
            <person name="Maier U.G."/>
            <person name="McRose D."/>
            <person name="Mock T."/>
            <person name="Neilson J.A."/>
            <person name="Onodera N.T."/>
            <person name="Poole A.M."/>
            <person name="Pritham E.J."/>
            <person name="Richards T.A."/>
            <person name="Rocap G."/>
            <person name="Roy S.W."/>
            <person name="Sarai C."/>
            <person name="Schaack S."/>
            <person name="Shirato S."/>
            <person name="Slamovits C.H."/>
            <person name="Spencer D.F."/>
            <person name="Suzuki S."/>
            <person name="Worden A.Z."/>
            <person name="Zauner S."/>
            <person name="Barry K."/>
            <person name="Bell C."/>
            <person name="Bharti A.K."/>
            <person name="Crow J.A."/>
            <person name="Grimwood J."/>
            <person name="Kramer R."/>
            <person name="Lindquist E."/>
            <person name="Lucas S."/>
            <person name="Salamov A."/>
            <person name="McFadden G.I."/>
            <person name="Lane C.E."/>
            <person name="Keeling P.J."/>
            <person name="Gray M.W."/>
            <person name="Grigoriev I.V."/>
            <person name="Archibald J.M."/>
        </authorList>
    </citation>
    <scope>NUCLEOTIDE SEQUENCE</scope>
    <source>
        <strain evidence="13">CCMP2712</strain>
    </source>
</reference>
<dbReference type="PANTHER" id="PTHR44366:SF1">
    <property type="entry name" value="UDP-N-ACETYLGLUCOSAMINE--PEPTIDE N-ACETYLGLUCOSAMINYLTRANSFERASE 110 KDA SUBUNIT"/>
    <property type="match status" value="1"/>
</dbReference>
<dbReference type="InterPro" id="IPR011990">
    <property type="entry name" value="TPR-like_helical_dom_sf"/>
</dbReference>
<dbReference type="Pfam" id="PF13844">
    <property type="entry name" value="Glyco_transf_41"/>
    <property type="match status" value="2"/>
</dbReference>
<feature type="transmembrane region" description="Helical" evidence="9">
    <location>
        <begin position="12"/>
        <end position="31"/>
    </location>
</feature>
<dbReference type="PROSITE" id="PS50005">
    <property type="entry name" value="TPR"/>
    <property type="match status" value="2"/>
</dbReference>
<name>L1JQ50_GUITC</name>
<dbReference type="GO" id="GO:0097363">
    <property type="term" value="F:protein O-acetylglucosaminyltransferase activity"/>
    <property type="evidence" value="ECO:0007669"/>
    <property type="project" value="UniProtKB-EC"/>
</dbReference>
<reference evidence="11 13" key="1">
    <citation type="journal article" date="2012" name="Nature">
        <title>Algal genomes reveal evolutionary mosaicism and the fate of nucleomorphs.</title>
        <authorList>
            <consortium name="DOE Joint Genome Institute"/>
            <person name="Curtis B.A."/>
            <person name="Tanifuji G."/>
            <person name="Burki F."/>
            <person name="Gruber A."/>
            <person name="Irimia M."/>
            <person name="Maruyama S."/>
            <person name="Arias M.C."/>
            <person name="Ball S.G."/>
            <person name="Gile G.H."/>
            <person name="Hirakawa Y."/>
            <person name="Hopkins J.F."/>
            <person name="Kuo A."/>
            <person name="Rensing S.A."/>
            <person name="Schmutz J."/>
            <person name="Symeonidi A."/>
            <person name="Elias M."/>
            <person name="Eveleigh R.J."/>
            <person name="Herman E.K."/>
            <person name="Klute M.J."/>
            <person name="Nakayama T."/>
            <person name="Obornik M."/>
            <person name="Reyes-Prieto A."/>
            <person name="Armbrust E.V."/>
            <person name="Aves S.J."/>
            <person name="Beiko R.G."/>
            <person name="Coutinho P."/>
            <person name="Dacks J.B."/>
            <person name="Durnford D.G."/>
            <person name="Fast N.M."/>
            <person name="Green B.R."/>
            <person name="Grisdale C.J."/>
            <person name="Hempel F."/>
            <person name="Henrissat B."/>
            <person name="Hoppner M.P."/>
            <person name="Ishida K."/>
            <person name="Kim E."/>
            <person name="Koreny L."/>
            <person name="Kroth P.G."/>
            <person name="Liu Y."/>
            <person name="Malik S.B."/>
            <person name="Maier U.G."/>
            <person name="McRose D."/>
            <person name="Mock T."/>
            <person name="Neilson J.A."/>
            <person name="Onodera N.T."/>
            <person name="Poole A.M."/>
            <person name="Pritham E.J."/>
            <person name="Richards T.A."/>
            <person name="Rocap G."/>
            <person name="Roy S.W."/>
            <person name="Sarai C."/>
            <person name="Schaack S."/>
            <person name="Shirato S."/>
            <person name="Slamovits C.H."/>
            <person name="Spencer D.F."/>
            <person name="Suzuki S."/>
            <person name="Worden A.Z."/>
            <person name="Zauner S."/>
            <person name="Barry K."/>
            <person name="Bell C."/>
            <person name="Bharti A.K."/>
            <person name="Crow J.A."/>
            <person name="Grimwood J."/>
            <person name="Kramer R."/>
            <person name="Lindquist E."/>
            <person name="Lucas S."/>
            <person name="Salamov A."/>
            <person name="McFadden G.I."/>
            <person name="Lane C.E."/>
            <person name="Keeling P.J."/>
            <person name="Gray M.W."/>
            <person name="Grigoriev I.V."/>
            <person name="Archibald J.M."/>
        </authorList>
    </citation>
    <scope>NUCLEOTIDE SEQUENCE</scope>
    <source>
        <strain evidence="11 13">CCMP2712</strain>
    </source>
</reference>
<protein>
    <recommendedName>
        <fullName evidence="3">protein O-GlcNAc transferase</fullName>
        <ecNumber evidence="3">2.4.1.255</ecNumber>
    </recommendedName>
</protein>
<dbReference type="InterPro" id="IPR037919">
    <property type="entry name" value="OGT"/>
</dbReference>
<keyword evidence="13" id="KW-1185">Reference proteome</keyword>
<organism evidence="11">
    <name type="scientific">Guillardia theta (strain CCMP2712)</name>
    <name type="common">Cryptophyte</name>
    <dbReference type="NCBI Taxonomy" id="905079"/>
    <lineage>
        <taxon>Eukaryota</taxon>
        <taxon>Cryptophyceae</taxon>
        <taxon>Pyrenomonadales</taxon>
        <taxon>Geminigeraceae</taxon>
        <taxon>Guillardia</taxon>
    </lineage>
</organism>
<evidence type="ECO:0000256" key="9">
    <source>
        <dbReference type="SAM" id="Phobius"/>
    </source>
</evidence>
<evidence type="ECO:0000259" key="10">
    <source>
        <dbReference type="Pfam" id="PF13844"/>
    </source>
</evidence>
<dbReference type="InterPro" id="IPR019734">
    <property type="entry name" value="TPR_rpt"/>
</dbReference>
<comment type="pathway">
    <text evidence="1">Protein modification; protein glycosylation.</text>
</comment>
<dbReference type="AlphaFoldDB" id="L1JQ50"/>
<keyword evidence="9" id="KW-0812">Transmembrane</keyword>
<evidence type="ECO:0000256" key="4">
    <source>
        <dbReference type="ARBA" id="ARBA00022676"/>
    </source>
</evidence>
<dbReference type="OrthoDB" id="421121at2759"/>
<dbReference type="KEGG" id="gtt:GUITHDRAFT_161893"/>
<reference evidence="12" key="3">
    <citation type="submission" date="2015-06" db="UniProtKB">
        <authorList>
            <consortium name="EnsemblProtists"/>
        </authorList>
    </citation>
    <scope>IDENTIFICATION</scope>
</reference>
<dbReference type="GeneID" id="17307034"/>
<dbReference type="EC" id="2.4.1.255" evidence="3"/>
<keyword evidence="9" id="KW-0472">Membrane</keyword>
<dbReference type="Pfam" id="PF13432">
    <property type="entry name" value="TPR_16"/>
    <property type="match status" value="1"/>
</dbReference>
<dbReference type="SMART" id="SM00028">
    <property type="entry name" value="TPR"/>
    <property type="match status" value="3"/>
</dbReference>
<dbReference type="Gene3D" id="3.40.50.2000">
    <property type="entry name" value="Glycogen Phosphorylase B"/>
    <property type="match status" value="1"/>
</dbReference>
<evidence type="ECO:0000256" key="8">
    <source>
        <dbReference type="PROSITE-ProRule" id="PRU00339"/>
    </source>
</evidence>
<feature type="domain" description="O-GlcNAc transferase C-terminal" evidence="10">
    <location>
        <begin position="483"/>
        <end position="567"/>
    </location>
</feature>
<dbReference type="HOGENOM" id="CLU_352145_0_0_1"/>
<evidence type="ECO:0000313" key="11">
    <source>
        <dbReference type="EMBL" id="EKX50208.1"/>
    </source>
</evidence>
<dbReference type="InterPro" id="IPR029489">
    <property type="entry name" value="OGT/SEC/SPY_C"/>
</dbReference>
<dbReference type="EnsemblProtists" id="EKX50208">
    <property type="protein sequence ID" value="EKX50208"/>
    <property type="gene ID" value="GUITHDRAFT_161893"/>
</dbReference>
<dbReference type="Proteomes" id="UP000011087">
    <property type="component" value="Unassembled WGS sequence"/>
</dbReference>
<keyword evidence="5" id="KW-0808">Transferase</keyword>
<keyword evidence="7 8" id="KW-0802">TPR repeat</keyword>
<feature type="domain" description="O-GlcNAc transferase C-terminal" evidence="10">
    <location>
        <begin position="589"/>
        <end position="772"/>
    </location>
</feature>
<evidence type="ECO:0000313" key="12">
    <source>
        <dbReference type="EnsemblProtists" id="EKX50208"/>
    </source>
</evidence>
<feature type="repeat" description="TPR" evidence="8">
    <location>
        <begin position="266"/>
        <end position="299"/>
    </location>
</feature>
<dbReference type="PANTHER" id="PTHR44366">
    <property type="entry name" value="UDP-N-ACETYLGLUCOSAMINE--PEPTIDE N-ACETYLGLUCOSAMINYLTRANSFERASE 110 KDA SUBUNIT"/>
    <property type="match status" value="1"/>
</dbReference>
<evidence type="ECO:0000256" key="3">
    <source>
        <dbReference type="ARBA" id="ARBA00011970"/>
    </source>
</evidence>
<dbReference type="OMA" id="EWHTETI"/>
<dbReference type="PaxDb" id="55529-EKX50208"/>
<keyword evidence="4" id="KW-0328">Glycosyltransferase</keyword>
<dbReference type="Gene3D" id="3.40.50.11380">
    <property type="match status" value="1"/>
</dbReference>
<dbReference type="RefSeq" id="XP_005837188.1">
    <property type="nucleotide sequence ID" value="XM_005837131.1"/>
</dbReference>
<evidence type="ECO:0000256" key="5">
    <source>
        <dbReference type="ARBA" id="ARBA00022679"/>
    </source>
</evidence>
<keyword evidence="9" id="KW-1133">Transmembrane helix</keyword>
<keyword evidence="6" id="KW-0677">Repeat</keyword>
<dbReference type="EMBL" id="JH992979">
    <property type="protein sequence ID" value="EKX50208.1"/>
    <property type="molecule type" value="Genomic_DNA"/>
</dbReference>
<proteinExistence type="inferred from homology"/>
<dbReference type="SUPFAM" id="SSF48452">
    <property type="entry name" value="TPR-like"/>
    <property type="match status" value="2"/>
</dbReference>
<evidence type="ECO:0000256" key="6">
    <source>
        <dbReference type="ARBA" id="ARBA00022737"/>
    </source>
</evidence>
<gene>
    <name evidence="11" type="ORF">GUITHDRAFT_161893</name>
</gene>
<sequence length="799" mass="89111">MAGGRKKSKKRLPIAMTLFVPFIAFAMPAALSHPSCPLAKKGDAGSALQTAEMLRVQGDEGGAYRCYWAAAEWREDCDPGLWEMVAGMAERTAGKGPAQDGYLPCYQLGRAASCHAGAMDARLARHVAHAECYRKVGNMTGAARALRAMLDDDLVRREDPGSCLHAANQVAELAMSGAVPWQFAEESFEMLHKGWSGNGYSLRSFGLIKTQVNRVEEALSLFQQSLKLLPDHYTHSQALVACNQLKRFDEALEHARACIDLQPGNPEYLRNFGSALVKLGRFEEALPHLLRAQKLVPSDHSVYIEIGFAHMGVGRLEEAAEMMERESLQRDCDWSKWEQYAQIEDQLLSRTAMERVNKGPFSLHALRNLTQREAQKKIPEIATPLPLPPPLLSPLRVGMLWTGTYDSEFANNVVSVLEMDPILRAIETNRLQLFWFSINDHESDGIGHYKSKERIRKLLGDRFLVLHTEVQRPDDGAKHEGVDCASSIRKFNLHMLFNLPGWLNEATMSVSAAIPCALQVAFKGYAGTLGASYVQHLLTDRISSPPELSHGYTEKLVYMPHSFYPVGNLQTYRRDSRAGIAVDRPHQLREELGLPAQGALVFGAFNDHYKIDPQLFRMWMRLLRSSNGSVIWTIRHGGEAILQKEAVKEGIDPARLVIAEPFPKVEHLAIKGYSDVFLDTHLYNGHSTTSDMLWAQVPVVTLPGEKMAARTAAGIMAAANAAIGIARNHDDYFELSKRLAQVAQRLRGAGEILHREQLSNTKLFNMNLFADNLLRCMRIIVDAHASYPERKFNLVVASE</sequence>
<dbReference type="Gene3D" id="1.25.40.10">
    <property type="entry name" value="Tetratricopeptide repeat domain"/>
    <property type="match status" value="1"/>
</dbReference>
<evidence type="ECO:0000256" key="2">
    <source>
        <dbReference type="ARBA" id="ARBA00005386"/>
    </source>
</evidence>
<evidence type="ECO:0000313" key="13">
    <source>
        <dbReference type="Proteomes" id="UP000011087"/>
    </source>
</evidence>